<dbReference type="Pfam" id="PF00005">
    <property type="entry name" value="ABC_tran"/>
    <property type="match status" value="1"/>
</dbReference>
<dbReference type="GO" id="GO:0005524">
    <property type="term" value="F:ATP binding"/>
    <property type="evidence" value="ECO:0007669"/>
    <property type="project" value="UniProtKB-KW"/>
</dbReference>
<evidence type="ECO:0000256" key="10">
    <source>
        <dbReference type="SAM" id="Phobius"/>
    </source>
</evidence>
<evidence type="ECO:0000259" key="11">
    <source>
        <dbReference type="PROSITE" id="PS50893"/>
    </source>
</evidence>
<dbReference type="PROSITE" id="PS50929">
    <property type="entry name" value="ABC_TM1F"/>
    <property type="match status" value="1"/>
</dbReference>
<comment type="subcellular location">
    <subcellularLocation>
        <location evidence="1">Cell membrane</location>
        <topology evidence="1">Multi-pass membrane protein</topology>
    </subcellularLocation>
</comment>
<dbReference type="CDD" id="cd18547">
    <property type="entry name" value="ABC_6TM_Tm288_like"/>
    <property type="match status" value="1"/>
</dbReference>
<dbReference type="PANTHER" id="PTHR43394:SF1">
    <property type="entry name" value="ATP-BINDING CASSETTE SUB-FAMILY B MEMBER 10, MITOCHONDRIAL"/>
    <property type="match status" value="1"/>
</dbReference>
<dbReference type="InterPro" id="IPR039421">
    <property type="entry name" value="Type_1_exporter"/>
</dbReference>
<reference evidence="14" key="1">
    <citation type="submission" date="2015-01" db="EMBL/GenBank/DDBJ databases">
        <authorList>
            <person name="Andreevskaya M."/>
        </authorList>
    </citation>
    <scope>NUCLEOTIDE SEQUENCE [LARGE SCALE GENOMIC DNA]</scope>
    <source>
        <strain evidence="14">MKFS47</strain>
    </source>
</reference>
<keyword evidence="3" id="KW-1003">Cell membrane</keyword>
<gene>
    <name evidence="13" type="ORF">LACPI_2011</name>
</gene>
<dbReference type="PANTHER" id="PTHR43394">
    <property type="entry name" value="ATP-DEPENDENT PERMEASE MDL1, MITOCHONDRIAL"/>
    <property type="match status" value="1"/>
</dbReference>
<dbReference type="InterPro" id="IPR017871">
    <property type="entry name" value="ABC_transporter-like_CS"/>
</dbReference>
<evidence type="ECO:0000256" key="2">
    <source>
        <dbReference type="ARBA" id="ARBA00022448"/>
    </source>
</evidence>
<dbReference type="Pfam" id="PF00664">
    <property type="entry name" value="ABC_membrane"/>
    <property type="match status" value="1"/>
</dbReference>
<dbReference type="FunFam" id="1.20.1560.10:FF:000011">
    <property type="entry name" value="Multidrug ABC transporter ATP-binding protein"/>
    <property type="match status" value="1"/>
</dbReference>
<feature type="transmembrane region" description="Helical" evidence="10">
    <location>
        <begin position="46"/>
        <end position="66"/>
    </location>
</feature>
<feature type="region of interest" description="Disordered" evidence="9">
    <location>
        <begin position="1"/>
        <end position="29"/>
    </location>
</feature>
<protein>
    <submittedName>
        <fullName evidence="13">ABC transporter permease protein</fullName>
    </submittedName>
</protein>
<dbReference type="HOGENOM" id="CLU_000604_84_4_9"/>
<dbReference type="InterPro" id="IPR011527">
    <property type="entry name" value="ABC1_TM_dom"/>
</dbReference>
<dbReference type="InterPro" id="IPR027417">
    <property type="entry name" value="P-loop_NTPase"/>
</dbReference>
<evidence type="ECO:0000256" key="3">
    <source>
        <dbReference type="ARBA" id="ARBA00022475"/>
    </source>
</evidence>
<dbReference type="InterPro" id="IPR003593">
    <property type="entry name" value="AAA+_ATPase"/>
</dbReference>
<dbReference type="Gene3D" id="1.20.1560.10">
    <property type="entry name" value="ABC transporter type 1, transmembrane domain"/>
    <property type="match status" value="1"/>
</dbReference>
<dbReference type="GO" id="GO:0005886">
    <property type="term" value="C:plasma membrane"/>
    <property type="evidence" value="ECO:0007669"/>
    <property type="project" value="UniProtKB-SubCell"/>
</dbReference>
<evidence type="ECO:0000313" key="14">
    <source>
        <dbReference type="Proteomes" id="UP000033166"/>
    </source>
</evidence>
<feature type="domain" description="ABC transmembrane type-1" evidence="12">
    <location>
        <begin position="51"/>
        <end position="348"/>
    </location>
</feature>
<dbReference type="SUPFAM" id="SSF52540">
    <property type="entry name" value="P-loop containing nucleoside triphosphate hydrolases"/>
    <property type="match status" value="1"/>
</dbReference>
<dbReference type="InterPro" id="IPR003439">
    <property type="entry name" value="ABC_transporter-like_ATP-bd"/>
</dbReference>
<dbReference type="PROSITE" id="PS00211">
    <property type="entry name" value="ABC_TRANSPORTER_1"/>
    <property type="match status" value="1"/>
</dbReference>
<feature type="transmembrane region" description="Helical" evidence="10">
    <location>
        <begin position="102"/>
        <end position="130"/>
    </location>
</feature>
<evidence type="ECO:0000256" key="8">
    <source>
        <dbReference type="ARBA" id="ARBA00023136"/>
    </source>
</evidence>
<dbReference type="SMART" id="SM00382">
    <property type="entry name" value="AAA"/>
    <property type="match status" value="1"/>
</dbReference>
<evidence type="ECO:0000256" key="9">
    <source>
        <dbReference type="SAM" id="MobiDB-lite"/>
    </source>
</evidence>
<name>A0A0D6DZK7_9LACT</name>
<evidence type="ECO:0000256" key="1">
    <source>
        <dbReference type="ARBA" id="ARBA00004651"/>
    </source>
</evidence>
<feature type="transmembrane region" description="Helical" evidence="10">
    <location>
        <begin position="299"/>
        <end position="329"/>
    </location>
</feature>
<evidence type="ECO:0000256" key="7">
    <source>
        <dbReference type="ARBA" id="ARBA00022989"/>
    </source>
</evidence>
<dbReference type="SUPFAM" id="SSF90123">
    <property type="entry name" value="ABC transporter transmembrane region"/>
    <property type="match status" value="1"/>
</dbReference>
<keyword evidence="6" id="KW-0067">ATP-binding</keyword>
<dbReference type="Proteomes" id="UP000033166">
    <property type="component" value="Chromosome I"/>
</dbReference>
<feature type="compositionally biased region" description="Gly residues" evidence="9">
    <location>
        <begin position="14"/>
        <end position="24"/>
    </location>
</feature>
<dbReference type="STRING" id="1364.LP2241_50372"/>
<feature type="transmembrane region" description="Helical" evidence="10">
    <location>
        <begin position="205"/>
        <end position="224"/>
    </location>
</feature>
<dbReference type="GO" id="GO:0016887">
    <property type="term" value="F:ATP hydrolysis activity"/>
    <property type="evidence" value="ECO:0007669"/>
    <property type="project" value="InterPro"/>
</dbReference>
<dbReference type="RefSeq" id="WP_047916209.1">
    <property type="nucleotide sequence ID" value="NZ_LN774769.1"/>
</dbReference>
<evidence type="ECO:0000313" key="13">
    <source>
        <dbReference type="EMBL" id="CEN29211.1"/>
    </source>
</evidence>
<dbReference type="Gene3D" id="3.40.50.300">
    <property type="entry name" value="P-loop containing nucleotide triphosphate hydrolases"/>
    <property type="match status" value="1"/>
</dbReference>
<organism evidence="13 14">
    <name type="scientific">Pseudolactococcus piscium MKFS47</name>
    <dbReference type="NCBI Taxonomy" id="297352"/>
    <lineage>
        <taxon>Bacteria</taxon>
        <taxon>Bacillati</taxon>
        <taxon>Bacillota</taxon>
        <taxon>Bacilli</taxon>
        <taxon>Lactobacillales</taxon>
        <taxon>Streptococcaceae</taxon>
        <taxon>Pseudolactococcus</taxon>
    </lineage>
</organism>
<dbReference type="GO" id="GO:0015421">
    <property type="term" value="F:ABC-type oligopeptide transporter activity"/>
    <property type="evidence" value="ECO:0007669"/>
    <property type="project" value="TreeGrafter"/>
</dbReference>
<dbReference type="FunFam" id="3.40.50.300:FF:000287">
    <property type="entry name" value="Multidrug ABC transporter ATP-binding protein"/>
    <property type="match status" value="1"/>
</dbReference>
<dbReference type="InterPro" id="IPR036640">
    <property type="entry name" value="ABC1_TM_sf"/>
</dbReference>
<feature type="domain" description="ABC transporter" evidence="11">
    <location>
        <begin position="382"/>
        <end position="615"/>
    </location>
</feature>
<keyword evidence="4 10" id="KW-0812">Transmembrane</keyword>
<dbReference type="EMBL" id="LN774769">
    <property type="protein sequence ID" value="CEN29211.1"/>
    <property type="molecule type" value="Genomic_DNA"/>
</dbReference>
<accession>A0A0D6DZK7</accession>
<keyword evidence="2" id="KW-0813">Transport</keyword>
<dbReference type="PROSITE" id="PS50893">
    <property type="entry name" value="ABC_TRANSPORTER_2"/>
    <property type="match status" value="1"/>
</dbReference>
<keyword evidence="5" id="KW-0547">Nucleotide-binding</keyword>
<dbReference type="AlphaFoldDB" id="A0A0D6DZK7"/>
<dbReference type="CDD" id="cd03254">
    <property type="entry name" value="ABCC_Glucan_exporter_like"/>
    <property type="match status" value="1"/>
</dbReference>
<feature type="transmembrane region" description="Helical" evidence="10">
    <location>
        <begin position="181"/>
        <end position="199"/>
    </location>
</feature>
<evidence type="ECO:0000256" key="6">
    <source>
        <dbReference type="ARBA" id="ARBA00022840"/>
    </source>
</evidence>
<proteinExistence type="predicted"/>
<evidence type="ECO:0000259" key="12">
    <source>
        <dbReference type="PROSITE" id="PS50929"/>
    </source>
</evidence>
<keyword evidence="8 10" id="KW-0472">Membrane</keyword>
<evidence type="ECO:0000256" key="5">
    <source>
        <dbReference type="ARBA" id="ARBA00022741"/>
    </source>
</evidence>
<dbReference type="KEGG" id="lpk:LACPI_2011"/>
<sequence>MSTETQTPRRPAGRGFGPGRGLGRGGEKPKNIKKALSDLLKYVKPWYGGIFVAAIAACGGAYLTIIGPDRLSEITNKIISGLQASFIPKGYPGHGDIDLDKIMSIGMLLIAFYAGSAILSYSQGFIMATVTQRASKKLRQDISTKINKLPLRYFDGHPYGDTLSRVTNDVDAISQALNQSVGSLVSALTLFFGSIIMMFKTNIQMSLTAIATTAIGFGLMMLIMSKSQKFFNAQQSGLGEVNGFVEEIYSGHNMVKVSNADKEKQDEFDAINERLYNSVWKSQFLSGLMMPIMQFIGNFGYAAVCLVGAVLAIDGKIEFGVIVAFMIYIRLFTQPLTQIAQAVTSLQSAGAASERIFTFLAEDELADETGKATTLHNPKGAVEFQNVHFGYNEDRVIINDFSAKAEPGQKIAIVGPTGAGKSTMVNLLMRFYDTTSGQIIIDGTPIKEITREAVHDQFSMVLQDTWLFEGTVKENLIYNQANISDQQVIDAAKAVGIDHFINTLPNGYDSMLKDADELSVGERQLLTIARALLKDAPMLILDEATSSVDTRTEELIQKAMDKLMEGRTSFVIAHRLSTIKNADLILVMKDGDIIESGDHKALLAQDGFYADLYNSQFERVA</sequence>
<evidence type="ECO:0000256" key="4">
    <source>
        <dbReference type="ARBA" id="ARBA00022692"/>
    </source>
</evidence>
<keyword evidence="7 10" id="KW-1133">Transmembrane helix</keyword>